<keyword evidence="5 6" id="KW-0472">Membrane</keyword>
<dbReference type="PANTHER" id="PTHR30213">
    <property type="entry name" value="INNER MEMBRANE PROTEIN YHJD"/>
    <property type="match status" value="1"/>
</dbReference>
<dbReference type="InterPro" id="IPR017039">
    <property type="entry name" value="Virul_fac_BrkB"/>
</dbReference>
<sequence length="281" mass="29909">MQDRLRYWLAIGNDVRREARSDHAVIIAAGVAFYAVLALLPAMFIAVTLYGLFANVADAEQQIDGLLSVLPAESAALLTAQLSSIASGSSAGLSVGFALSITAFLWTVSNATRAMIGAVKIAYDQEEHRSILESRAVAIGLTFLVIGGGVLVLAMIAVVPVVLQRFDPTDAIVTIGNTRWVAIAGGAVLVIGLLYRYAPPLRPDGWRDVLPGAVLATVLWSGASIGFSVYVSSYGKYNATYGVLGAAVILLLWFWISSLSVILGAEFNDAIVRLRKEDRKP</sequence>
<dbReference type="PANTHER" id="PTHR30213:SF0">
    <property type="entry name" value="UPF0761 MEMBRANE PROTEIN YIHY"/>
    <property type="match status" value="1"/>
</dbReference>
<feature type="transmembrane region" description="Helical" evidence="6">
    <location>
        <begin position="179"/>
        <end position="197"/>
    </location>
</feature>
<evidence type="ECO:0000313" key="7">
    <source>
        <dbReference type="EMBL" id="VAW00136.1"/>
    </source>
</evidence>
<evidence type="ECO:0000256" key="1">
    <source>
        <dbReference type="ARBA" id="ARBA00004651"/>
    </source>
</evidence>
<feature type="transmembrane region" description="Helical" evidence="6">
    <location>
        <begin position="243"/>
        <end position="265"/>
    </location>
</feature>
<evidence type="ECO:0000256" key="3">
    <source>
        <dbReference type="ARBA" id="ARBA00022692"/>
    </source>
</evidence>
<keyword evidence="3 6" id="KW-0812">Transmembrane</keyword>
<protein>
    <submittedName>
        <fullName evidence="7">Uncharacterized protein</fullName>
    </submittedName>
</protein>
<dbReference type="PIRSF" id="PIRSF035875">
    <property type="entry name" value="RNase_BN"/>
    <property type="match status" value="1"/>
</dbReference>
<evidence type="ECO:0000256" key="4">
    <source>
        <dbReference type="ARBA" id="ARBA00022989"/>
    </source>
</evidence>
<name>A0A3B0SZD3_9ZZZZ</name>
<dbReference type="Pfam" id="PF03631">
    <property type="entry name" value="Virul_fac_BrkB"/>
    <property type="match status" value="1"/>
</dbReference>
<keyword evidence="4 6" id="KW-1133">Transmembrane helix</keyword>
<dbReference type="EMBL" id="UOEI01000277">
    <property type="protein sequence ID" value="VAW00136.1"/>
    <property type="molecule type" value="Genomic_DNA"/>
</dbReference>
<dbReference type="NCBIfam" id="TIGR00765">
    <property type="entry name" value="yihY_not_rbn"/>
    <property type="match status" value="1"/>
</dbReference>
<feature type="transmembrane region" description="Helical" evidence="6">
    <location>
        <begin position="136"/>
        <end position="159"/>
    </location>
</feature>
<feature type="transmembrane region" description="Helical" evidence="6">
    <location>
        <begin position="25"/>
        <end position="53"/>
    </location>
</feature>
<keyword evidence="2" id="KW-1003">Cell membrane</keyword>
<evidence type="ECO:0000256" key="6">
    <source>
        <dbReference type="SAM" id="Phobius"/>
    </source>
</evidence>
<gene>
    <name evidence="7" type="ORF">MNBD_ACTINO01-2035</name>
</gene>
<evidence type="ECO:0000256" key="2">
    <source>
        <dbReference type="ARBA" id="ARBA00022475"/>
    </source>
</evidence>
<feature type="transmembrane region" description="Helical" evidence="6">
    <location>
        <begin position="85"/>
        <end position="106"/>
    </location>
</feature>
<feature type="transmembrane region" description="Helical" evidence="6">
    <location>
        <begin position="209"/>
        <end position="231"/>
    </location>
</feature>
<evidence type="ECO:0000256" key="5">
    <source>
        <dbReference type="ARBA" id="ARBA00023136"/>
    </source>
</evidence>
<reference evidence="7" key="1">
    <citation type="submission" date="2018-06" db="EMBL/GenBank/DDBJ databases">
        <authorList>
            <person name="Zhirakovskaya E."/>
        </authorList>
    </citation>
    <scope>NUCLEOTIDE SEQUENCE</scope>
</reference>
<dbReference type="AlphaFoldDB" id="A0A3B0SZD3"/>
<dbReference type="GO" id="GO:0005886">
    <property type="term" value="C:plasma membrane"/>
    <property type="evidence" value="ECO:0007669"/>
    <property type="project" value="UniProtKB-SubCell"/>
</dbReference>
<organism evidence="7">
    <name type="scientific">hydrothermal vent metagenome</name>
    <dbReference type="NCBI Taxonomy" id="652676"/>
    <lineage>
        <taxon>unclassified sequences</taxon>
        <taxon>metagenomes</taxon>
        <taxon>ecological metagenomes</taxon>
    </lineage>
</organism>
<proteinExistence type="predicted"/>
<comment type="subcellular location">
    <subcellularLocation>
        <location evidence="1">Cell membrane</location>
        <topology evidence="1">Multi-pass membrane protein</topology>
    </subcellularLocation>
</comment>
<accession>A0A3B0SZD3</accession>